<dbReference type="SUPFAM" id="SSF46689">
    <property type="entry name" value="Homeodomain-like"/>
    <property type="match status" value="2"/>
</dbReference>
<dbReference type="SUPFAM" id="SSF55136">
    <property type="entry name" value="Probable bacterial effector-binding domain"/>
    <property type="match status" value="1"/>
</dbReference>
<organism evidence="5 6">
    <name type="scientific">Enorma phocaeensis</name>
    <dbReference type="NCBI Taxonomy" id="1871019"/>
    <lineage>
        <taxon>Bacteria</taxon>
        <taxon>Bacillati</taxon>
        <taxon>Actinomycetota</taxon>
        <taxon>Coriobacteriia</taxon>
        <taxon>Coriobacteriales</taxon>
        <taxon>Coriobacteriaceae</taxon>
        <taxon>Enorma</taxon>
    </lineage>
</organism>
<dbReference type="Proteomes" id="UP001529421">
    <property type="component" value="Unassembled WGS sequence"/>
</dbReference>
<dbReference type="EMBL" id="JAUDDZ010000002">
    <property type="protein sequence ID" value="MDM8274280.1"/>
    <property type="molecule type" value="Genomic_DNA"/>
</dbReference>
<dbReference type="RefSeq" id="WP_289544149.1">
    <property type="nucleotide sequence ID" value="NZ_JAUDDZ010000002.1"/>
</dbReference>
<dbReference type="Pfam" id="PF06445">
    <property type="entry name" value="GyrI-like"/>
    <property type="match status" value="1"/>
</dbReference>
<dbReference type="PROSITE" id="PS01124">
    <property type="entry name" value="HTH_ARAC_FAMILY_2"/>
    <property type="match status" value="1"/>
</dbReference>
<evidence type="ECO:0000259" key="4">
    <source>
        <dbReference type="PROSITE" id="PS01124"/>
    </source>
</evidence>
<proteinExistence type="predicted"/>
<evidence type="ECO:0000256" key="1">
    <source>
        <dbReference type="ARBA" id="ARBA00023015"/>
    </source>
</evidence>
<dbReference type="InterPro" id="IPR010499">
    <property type="entry name" value="AraC_E-bd"/>
</dbReference>
<dbReference type="PANTHER" id="PTHR47504:SF5">
    <property type="entry name" value="RIGHT ORIGIN-BINDING PROTEIN"/>
    <property type="match status" value="1"/>
</dbReference>
<keyword evidence="1" id="KW-0805">Transcription regulation</keyword>
<evidence type="ECO:0000313" key="6">
    <source>
        <dbReference type="Proteomes" id="UP001529421"/>
    </source>
</evidence>
<reference evidence="5 6" key="2">
    <citation type="submission" date="2023-06" db="EMBL/GenBank/DDBJ databases">
        <authorList>
            <person name="Zeman M."/>
            <person name="Kubasova T."/>
            <person name="Jahodarova E."/>
            <person name="Nykrynova M."/>
            <person name="Rychlik I."/>
        </authorList>
    </citation>
    <scope>NUCLEOTIDE SEQUENCE [LARGE SCALE GENOMIC DNA]</scope>
    <source>
        <strain evidence="5 6">154_Feed</strain>
    </source>
</reference>
<dbReference type="Gene3D" id="3.20.80.10">
    <property type="entry name" value="Regulatory factor, effector binding domain"/>
    <property type="match status" value="1"/>
</dbReference>
<dbReference type="PANTHER" id="PTHR47504">
    <property type="entry name" value="RIGHT ORIGIN-BINDING PROTEIN"/>
    <property type="match status" value="1"/>
</dbReference>
<dbReference type="SMART" id="SM00342">
    <property type="entry name" value="HTH_ARAC"/>
    <property type="match status" value="1"/>
</dbReference>
<dbReference type="InterPro" id="IPR018062">
    <property type="entry name" value="HTH_AraC-typ_CS"/>
</dbReference>
<protein>
    <submittedName>
        <fullName evidence="5">AraC family transcriptional regulator</fullName>
    </submittedName>
</protein>
<keyword evidence="6" id="KW-1185">Reference proteome</keyword>
<dbReference type="Pfam" id="PF12833">
    <property type="entry name" value="HTH_18"/>
    <property type="match status" value="1"/>
</dbReference>
<evidence type="ECO:0000256" key="2">
    <source>
        <dbReference type="ARBA" id="ARBA00023125"/>
    </source>
</evidence>
<dbReference type="InterPro" id="IPR029442">
    <property type="entry name" value="GyrI-like"/>
</dbReference>
<dbReference type="InterPro" id="IPR009057">
    <property type="entry name" value="Homeodomain-like_sf"/>
</dbReference>
<keyword evidence="2" id="KW-0238">DNA-binding</keyword>
<dbReference type="SMART" id="SM00871">
    <property type="entry name" value="AraC_E_bind"/>
    <property type="match status" value="1"/>
</dbReference>
<sequence>MPDSYLQRAIDYIERNLADAPSADGVACATGVSAEQLRAAFLLICGMTPTRYIRERRLSAAASDLMAGASVTEVAFRYGYESVEGFSRAFRAWGGALPSDVAVLGSRMRSPLHIEIAVKGGNLMEYRICDMPAFRFAGVMARVPMQFEGENLAIAELARGITSAQREELHRLQNLEPRRMVNASWNSDTDFQEESGSLTHLIGVLTTATEAGEGLSVVEVPALTWAVFPNDGPHPETMQQATARIYAEWLAEAPYELDGFRMFSFCDVRDDGTAYSEIWVPVRRKDT</sequence>
<comment type="caution">
    <text evidence="5">The sequence shown here is derived from an EMBL/GenBank/DDBJ whole genome shotgun (WGS) entry which is preliminary data.</text>
</comment>
<keyword evidence="3" id="KW-0804">Transcription</keyword>
<reference evidence="6" key="1">
    <citation type="submission" date="2023-06" db="EMBL/GenBank/DDBJ databases">
        <title>Identification and characterization of horizontal gene transfer across gut microbiota members of farm animals based on homology search.</title>
        <authorList>
            <person name="Zeman M."/>
            <person name="Kubasova T."/>
            <person name="Jahodarova E."/>
            <person name="Nykrynova M."/>
            <person name="Rychlik I."/>
        </authorList>
    </citation>
    <scope>NUCLEOTIDE SEQUENCE [LARGE SCALE GENOMIC DNA]</scope>
    <source>
        <strain evidence="6">154_Feed</strain>
    </source>
</reference>
<dbReference type="Gene3D" id="1.10.10.60">
    <property type="entry name" value="Homeodomain-like"/>
    <property type="match status" value="1"/>
</dbReference>
<name>A0ABT7V700_9ACTN</name>
<feature type="domain" description="HTH araC/xylS-type" evidence="4">
    <location>
        <begin position="7"/>
        <end position="104"/>
    </location>
</feature>
<dbReference type="InterPro" id="IPR011256">
    <property type="entry name" value="Reg_factor_effector_dom_sf"/>
</dbReference>
<dbReference type="InterPro" id="IPR018060">
    <property type="entry name" value="HTH_AraC"/>
</dbReference>
<dbReference type="InterPro" id="IPR050959">
    <property type="entry name" value="MarA-like"/>
</dbReference>
<evidence type="ECO:0000313" key="5">
    <source>
        <dbReference type="EMBL" id="MDM8274280.1"/>
    </source>
</evidence>
<dbReference type="PROSITE" id="PS00041">
    <property type="entry name" value="HTH_ARAC_FAMILY_1"/>
    <property type="match status" value="1"/>
</dbReference>
<accession>A0ABT7V700</accession>
<evidence type="ECO:0000256" key="3">
    <source>
        <dbReference type="ARBA" id="ARBA00023163"/>
    </source>
</evidence>
<gene>
    <name evidence="5" type="ORF">QUW28_02025</name>
</gene>